<dbReference type="Proteomes" id="UP000304914">
    <property type="component" value="Chromosome"/>
</dbReference>
<accession>A0A4U9ZQL2</accession>
<proteinExistence type="predicted"/>
<evidence type="ECO:0000313" key="1">
    <source>
        <dbReference type="EMBL" id="VTS42596.1"/>
    </source>
</evidence>
<organism evidence="1 2">
    <name type="scientific">Streptococcus pseudoporcinus</name>
    <dbReference type="NCBI Taxonomy" id="361101"/>
    <lineage>
        <taxon>Bacteria</taxon>
        <taxon>Bacillati</taxon>
        <taxon>Bacillota</taxon>
        <taxon>Bacilli</taxon>
        <taxon>Lactobacillales</taxon>
        <taxon>Streptococcaceae</taxon>
        <taxon>Streptococcus</taxon>
    </lineage>
</organism>
<evidence type="ECO:0000313" key="2">
    <source>
        <dbReference type="Proteomes" id="UP000304914"/>
    </source>
</evidence>
<reference evidence="1 2" key="1">
    <citation type="submission" date="2019-05" db="EMBL/GenBank/DDBJ databases">
        <authorList>
            <consortium name="Pathogen Informatics"/>
        </authorList>
    </citation>
    <scope>NUCLEOTIDE SEQUENCE [LARGE SCALE GENOMIC DNA]</scope>
    <source>
        <strain evidence="1 2">NCTC5385</strain>
    </source>
</reference>
<dbReference type="AlphaFoldDB" id="A0A4U9ZQL2"/>
<dbReference type="EMBL" id="LR594035">
    <property type="protein sequence ID" value="VTS42596.1"/>
    <property type="molecule type" value="Genomic_DNA"/>
</dbReference>
<gene>
    <name evidence="1" type="ORF">NCTC5385_02215</name>
</gene>
<name>A0A4U9ZQL2_9STRE</name>
<protein>
    <submittedName>
        <fullName evidence="1">Uncharacterized protein</fullName>
    </submittedName>
</protein>
<sequence>MSFVRFLGFIYQLEELWQGISKMNIFLSQPHLVLNVYLSKMIIKSFEDVAPFLSKKKIGSFRDNCKASKLLEGYCNTVSKPFQGKEKG</sequence>